<evidence type="ECO:0000256" key="2">
    <source>
        <dbReference type="ARBA" id="ARBA00005582"/>
    </source>
</evidence>
<keyword evidence="4 7" id="KW-0378">Hydrolase</keyword>
<evidence type="ECO:0000256" key="1">
    <source>
        <dbReference type="ARBA" id="ARBA00001946"/>
    </source>
</evidence>
<dbReference type="EMBL" id="LTBA01000053">
    <property type="protein sequence ID" value="KYH30945.1"/>
    <property type="molecule type" value="Genomic_DNA"/>
</dbReference>
<dbReference type="STRING" id="1121338.CLTEP_24670"/>
<dbReference type="PATRIC" id="fig|1121338.3.peg.2556"/>
<evidence type="ECO:0000313" key="7">
    <source>
        <dbReference type="EMBL" id="KYH30945.1"/>
    </source>
</evidence>
<keyword evidence="3" id="KW-0479">Metal-binding</keyword>
<dbReference type="InterPro" id="IPR015797">
    <property type="entry name" value="NUDIX_hydrolase-like_dom_sf"/>
</dbReference>
<name>A0A151ATK8_9CLOT</name>
<dbReference type="GO" id="GO:0005737">
    <property type="term" value="C:cytoplasm"/>
    <property type="evidence" value="ECO:0007669"/>
    <property type="project" value="TreeGrafter"/>
</dbReference>
<evidence type="ECO:0000256" key="4">
    <source>
        <dbReference type="ARBA" id="ARBA00022801"/>
    </source>
</evidence>
<dbReference type="CDD" id="cd18875">
    <property type="entry name" value="NUDIX_Hydrolase"/>
    <property type="match status" value="1"/>
</dbReference>
<dbReference type="EC" id="3.6.1.55" evidence="7"/>
<dbReference type="PROSITE" id="PS51462">
    <property type="entry name" value="NUDIX"/>
    <property type="match status" value="1"/>
</dbReference>
<keyword evidence="5" id="KW-0460">Magnesium</keyword>
<dbReference type="OrthoDB" id="9804563at2"/>
<comment type="caution">
    <text evidence="7">The sequence shown here is derived from an EMBL/GenBank/DDBJ whole genome shotgun (WGS) entry which is preliminary data.</text>
</comment>
<protein>
    <submittedName>
        <fullName evidence="7">8-oxo-dGTP diphosphatase</fullName>
        <ecNumber evidence="7">3.6.1.55</ecNumber>
    </submittedName>
</protein>
<dbReference type="GO" id="GO:0046872">
    <property type="term" value="F:metal ion binding"/>
    <property type="evidence" value="ECO:0007669"/>
    <property type="project" value="UniProtKB-KW"/>
</dbReference>
<gene>
    <name evidence="7" type="primary">mutX</name>
    <name evidence="7" type="ORF">CLTEP_24670</name>
</gene>
<dbReference type="PANTHER" id="PTHR43758:SF2">
    <property type="entry name" value="OXIDIZED PURINE NUCLEOSIDE TRIPHOSPHATE HYDROLASE"/>
    <property type="match status" value="1"/>
</dbReference>
<dbReference type="Proteomes" id="UP000075531">
    <property type="component" value="Unassembled WGS sequence"/>
</dbReference>
<dbReference type="PANTHER" id="PTHR43758">
    <property type="entry name" value="7,8-DIHYDRO-8-OXOGUANINE TRIPHOSPHATASE"/>
    <property type="match status" value="1"/>
</dbReference>
<comment type="cofactor">
    <cofactor evidence="1">
        <name>Mg(2+)</name>
        <dbReference type="ChEBI" id="CHEBI:18420"/>
    </cofactor>
</comment>
<dbReference type="InterPro" id="IPR000086">
    <property type="entry name" value="NUDIX_hydrolase_dom"/>
</dbReference>
<keyword evidence="8" id="KW-1185">Reference proteome</keyword>
<comment type="similarity">
    <text evidence="2">Belongs to the Nudix hydrolase family.</text>
</comment>
<sequence>MADYKLYNMCMVYNKENNTILVQDKVADDGWGGITFPGGHIEFGESFIESAIREVKEETGLDVTDLEYAGIINYYNTDNSERWMCFLYKTNKYSGEMLNETEEGKVFWVNSDELLTMNLAPNMDKYLQLFFSDEHHEAFAKWNSNHTDELRII</sequence>
<organism evidence="7 8">
    <name type="scientific">Clostridium tepidiprofundi DSM 19306</name>
    <dbReference type="NCBI Taxonomy" id="1121338"/>
    <lineage>
        <taxon>Bacteria</taxon>
        <taxon>Bacillati</taxon>
        <taxon>Bacillota</taxon>
        <taxon>Clostridia</taxon>
        <taxon>Eubacteriales</taxon>
        <taxon>Clostridiaceae</taxon>
        <taxon>Clostridium</taxon>
    </lineage>
</organism>
<evidence type="ECO:0000256" key="3">
    <source>
        <dbReference type="ARBA" id="ARBA00022723"/>
    </source>
</evidence>
<dbReference type="Pfam" id="PF00293">
    <property type="entry name" value="NUDIX"/>
    <property type="match status" value="1"/>
</dbReference>
<evidence type="ECO:0000259" key="6">
    <source>
        <dbReference type="PROSITE" id="PS51462"/>
    </source>
</evidence>
<dbReference type="PRINTS" id="PR00502">
    <property type="entry name" value="NUDIXFAMILY"/>
</dbReference>
<dbReference type="AlphaFoldDB" id="A0A151ATK8"/>
<dbReference type="SUPFAM" id="SSF55811">
    <property type="entry name" value="Nudix"/>
    <property type="match status" value="1"/>
</dbReference>
<feature type="domain" description="Nudix hydrolase" evidence="6">
    <location>
        <begin position="3"/>
        <end position="131"/>
    </location>
</feature>
<dbReference type="GO" id="GO:0035539">
    <property type="term" value="F:8-oxo-7,8-dihydrodeoxyguanosine triphosphate pyrophosphatase activity"/>
    <property type="evidence" value="ECO:0007669"/>
    <property type="project" value="UniProtKB-EC"/>
</dbReference>
<accession>A0A151ATK8</accession>
<reference evidence="7 8" key="1">
    <citation type="submission" date="2016-02" db="EMBL/GenBank/DDBJ databases">
        <title>Genome sequence of Clostridium tepidiprofundi DSM 19306.</title>
        <authorList>
            <person name="Poehlein A."/>
            <person name="Daniel R."/>
        </authorList>
    </citation>
    <scope>NUCLEOTIDE SEQUENCE [LARGE SCALE GENOMIC DNA]</scope>
    <source>
        <strain evidence="7 8">DSM 19306</strain>
    </source>
</reference>
<dbReference type="InterPro" id="IPR020476">
    <property type="entry name" value="Nudix_hydrolase"/>
</dbReference>
<proteinExistence type="inferred from homology"/>
<evidence type="ECO:0000256" key="5">
    <source>
        <dbReference type="ARBA" id="ARBA00022842"/>
    </source>
</evidence>
<dbReference type="Gene3D" id="3.90.79.10">
    <property type="entry name" value="Nucleoside Triphosphate Pyrophosphohydrolase"/>
    <property type="match status" value="1"/>
</dbReference>
<evidence type="ECO:0000313" key="8">
    <source>
        <dbReference type="Proteomes" id="UP000075531"/>
    </source>
</evidence>